<dbReference type="InterPro" id="IPR019887">
    <property type="entry name" value="Tscrpt_reg_AsnC/Lrp_C"/>
</dbReference>
<dbReference type="InterPro" id="IPR036390">
    <property type="entry name" value="WH_DNA-bd_sf"/>
</dbReference>
<protein>
    <submittedName>
        <fullName evidence="6">Lrp/AsnC family transcriptional regulator</fullName>
    </submittedName>
</protein>
<dbReference type="FunFam" id="3.30.70.920:FF:000010">
    <property type="entry name" value="ArsR family transcriptional regulator"/>
    <property type="match status" value="1"/>
</dbReference>
<dbReference type="PANTHER" id="PTHR30154">
    <property type="entry name" value="LEUCINE-RESPONSIVE REGULATORY PROTEIN"/>
    <property type="match status" value="1"/>
</dbReference>
<organism evidence="6 7">
    <name type="scientific">Amnibacterium setariae</name>
    <dbReference type="NCBI Taxonomy" id="2306585"/>
    <lineage>
        <taxon>Bacteria</taxon>
        <taxon>Bacillati</taxon>
        <taxon>Actinomycetota</taxon>
        <taxon>Actinomycetes</taxon>
        <taxon>Micrococcales</taxon>
        <taxon>Microbacteriaceae</taxon>
        <taxon>Amnibacterium</taxon>
    </lineage>
</organism>
<comment type="caution">
    <text evidence="6">The sequence shown here is derived from an EMBL/GenBank/DDBJ whole genome shotgun (WGS) entry which is preliminary data.</text>
</comment>
<dbReference type="InterPro" id="IPR000485">
    <property type="entry name" value="AsnC-type_HTH_dom"/>
</dbReference>
<feature type="domain" description="HTH asnC-type" evidence="5">
    <location>
        <begin position="41"/>
        <end position="102"/>
    </location>
</feature>
<sequence>MGEDATQGGSPAEGPVDGVRGEAPRIPRHTAAVTARSPFVADRTDRAILAALQADGRRSTADLARDVRMSASAVAERIRRMEEAGVIRGYRAVVDPEALGYAVLAHLRLRYPSSSYGPLHALLAEIPEVLEADHVTGDDCFVLKVVATSMRHLEQVTGRIGALGSVTTSVAYSSPVVARPITPPVAG</sequence>
<gene>
    <name evidence="6" type="ORF">D1781_08665</name>
</gene>
<dbReference type="InterPro" id="IPR011008">
    <property type="entry name" value="Dimeric_a/b-barrel"/>
</dbReference>
<dbReference type="GO" id="GO:0043200">
    <property type="term" value="P:response to amino acid"/>
    <property type="evidence" value="ECO:0007669"/>
    <property type="project" value="TreeGrafter"/>
</dbReference>
<evidence type="ECO:0000256" key="1">
    <source>
        <dbReference type="ARBA" id="ARBA00023015"/>
    </source>
</evidence>
<name>A0A3A1U1E3_9MICO</name>
<keyword evidence="2" id="KW-0238">DNA-binding</keyword>
<dbReference type="SUPFAM" id="SSF46785">
    <property type="entry name" value="Winged helix' DNA-binding domain"/>
    <property type="match status" value="1"/>
</dbReference>
<evidence type="ECO:0000256" key="3">
    <source>
        <dbReference type="ARBA" id="ARBA00023163"/>
    </source>
</evidence>
<accession>A0A3A1U1E3</accession>
<dbReference type="InterPro" id="IPR036388">
    <property type="entry name" value="WH-like_DNA-bd_sf"/>
</dbReference>
<keyword evidence="1" id="KW-0805">Transcription regulation</keyword>
<evidence type="ECO:0000259" key="5">
    <source>
        <dbReference type="PROSITE" id="PS50956"/>
    </source>
</evidence>
<dbReference type="Gene3D" id="3.30.70.920">
    <property type="match status" value="1"/>
</dbReference>
<proteinExistence type="predicted"/>
<dbReference type="InterPro" id="IPR019888">
    <property type="entry name" value="Tscrpt_reg_AsnC-like"/>
</dbReference>
<dbReference type="Gene3D" id="1.10.10.10">
    <property type="entry name" value="Winged helix-like DNA-binding domain superfamily/Winged helix DNA-binding domain"/>
    <property type="match status" value="1"/>
</dbReference>
<evidence type="ECO:0000313" key="6">
    <source>
        <dbReference type="EMBL" id="RIX27627.1"/>
    </source>
</evidence>
<dbReference type="PRINTS" id="PR00033">
    <property type="entry name" value="HTHASNC"/>
</dbReference>
<dbReference type="SMART" id="SM00344">
    <property type="entry name" value="HTH_ASNC"/>
    <property type="match status" value="1"/>
</dbReference>
<keyword evidence="7" id="KW-1185">Reference proteome</keyword>
<feature type="region of interest" description="Disordered" evidence="4">
    <location>
        <begin position="1"/>
        <end position="28"/>
    </location>
</feature>
<dbReference type="PROSITE" id="PS50956">
    <property type="entry name" value="HTH_ASNC_2"/>
    <property type="match status" value="1"/>
</dbReference>
<dbReference type="GO" id="GO:0043565">
    <property type="term" value="F:sequence-specific DNA binding"/>
    <property type="evidence" value="ECO:0007669"/>
    <property type="project" value="InterPro"/>
</dbReference>
<dbReference type="GO" id="GO:0005829">
    <property type="term" value="C:cytosol"/>
    <property type="evidence" value="ECO:0007669"/>
    <property type="project" value="TreeGrafter"/>
</dbReference>
<dbReference type="PANTHER" id="PTHR30154:SF53">
    <property type="entry name" value="HTH-TYPE TRANSCRIPTIONAL REGULATOR LRPC"/>
    <property type="match status" value="1"/>
</dbReference>
<dbReference type="InterPro" id="IPR011991">
    <property type="entry name" value="ArsR-like_HTH"/>
</dbReference>
<dbReference type="Pfam" id="PF13412">
    <property type="entry name" value="HTH_24"/>
    <property type="match status" value="1"/>
</dbReference>
<reference evidence="7" key="1">
    <citation type="submission" date="2018-09" db="EMBL/GenBank/DDBJ databases">
        <authorList>
            <person name="Kim I."/>
        </authorList>
    </citation>
    <scope>NUCLEOTIDE SEQUENCE [LARGE SCALE GENOMIC DNA]</scope>
    <source>
        <strain evidence="7">DD4a</strain>
    </source>
</reference>
<dbReference type="CDD" id="cd00090">
    <property type="entry name" value="HTH_ARSR"/>
    <property type="match status" value="1"/>
</dbReference>
<dbReference type="Proteomes" id="UP000265742">
    <property type="component" value="Unassembled WGS sequence"/>
</dbReference>
<dbReference type="OrthoDB" id="166264at2"/>
<dbReference type="AlphaFoldDB" id="A0A3A1U1E3"/>
<evidence type="ECO:0000313" key="7">
    <source>
        <dbReference type="Proteomes" id="UP000265742"/>
    </source>
</evidence>
<dbReference type="SUPFAM" id="SSF54909">
    <property type="entry name" value="Dimeric alpha+beta barrel"/>
    <property type="match status" value="1"/>
</dbReference>
<dbReference type="FunFam" id="1.10.10.10:FF:000186">
    <property type="entry name" value="AsnC family transcriptional regulator"/>
    <property type="match status" value="1"/>
</dbReference>
<evidence type="ECO:0000256" key="2">
    <source>
        <dbReference type="ARBA" id="ARBA00023125"/>
    </source>
</evidence>
<keyword evidence="3" id="KW-0804">Transcription</keyword>
<evidence type="ECO:0000256" key="4">
    <source>
        <dbReference type="SAM" id="MobiDB-lite"/>
    </source>
</evidence>
<dbReference type="EMBL" id="QXTG01000002">
    <property type="protein sequence ID" value="RIX27627.1"/>
    <property type="molecule type" value="Genomic_DNA"/>
</dbReference>
<dbReference type="Pfam" id="PF01037">
    <property type="entry name" value="AsnC_trans_reg"/>
    <property type="match status" value="1"/>
</dbReference>